<dbReference type="GO" id="GO:0016301">
    <property type="term" value="F:kinase activity"/>
    <property type="evidence" value="ECO:0007669"/>
    <property type="project" value="UniProtKB-KW"/>
</dbReference>
<dbReference type="AlphaFoldDB" id="A0A556TSB7"/>
<evidence type="ECO:0000256" key="7">
    <source>
        <dbReference type="ARBA" id="ARBA00022989"/>
    </source>
</evidence>
<dbReference type="PANTHER" id="PTHR28650">
    <property type="entry name" value="PHOSPHATIDYLINOSITOL-GLYCAN BIOSYNTHESIS CLASS X PROTEIN"/>
    <property type="match status" value="1"/>
</dbReference>
<dbReference type="UniPathway" id="UPA00196"/>
<feature type="region of interest" description="Disordered" evidence="11">
    <location>
        <begin position="211"/>
        <end position="230"/>
    </location>
</feature>
<keyword evidence="5" id="KW-0812">Transmembrane</keyword>
<keyword evidence="4 10" id="KW-0337">GPI-anchor biosynthesis</keyword>
<gene>
    <name evidence="12" type="ORF">Baya_3306</name>
</gene>
<evidence type="ECO:0000256" key="11">
    <source>
        <dbReference type="SAM" id="MobiDB-lite"/>
    </source>
</evidence>
<evidence type="ECO:0000256" key="10">
    <source>
        <dbReference type="RuleBase" id="RU366056"/>
    </source>
</evidence>
<protein>
    <recommendedName>
        <fullName evidence="10">Phosphatidylinositol-glycan biosynthesis class X protein</fullName>
    </recommendedName>
</protein>
<comment type="subcellular location">
    <subcellularLocation>
        <location evidence="1 10">Endoplasmic reticulum membrane</location>
        <topology evidence="1 10">Single-pass membrane protein</topology>
    </subcellularLocation>
</comment>
<dbReference type="InterPro" id="IPR013233">
    <property type="entry name" value="PIG-X/PBN1"/>
</dbReference>
<feature type="compositionally biased region" description="Acidic residues" evidence="11">
    <location>
        <begin position="171"/>
        <end position="180"/>
    </location>
</feature>
<keyword evidence="12" id="KW-0418">Kinase</keyword>
<comment type="pathway">
    <text evidence="2 10">Glycolipid biosynthesis; glycosylphosphatidylinositol-anchor biosynthesis.</text>
</comment>
<dbReference type="Proteomes" id="UP000319801">
    <property type="component" value="Unassembled WGS sequence"/>
</dbReference>
<evidence type="ECO:0000256" key="4">
    <source>
        <dbReference type="ARBA" id="ARBA00022502"/>
    </source>
</evidence>
<dbReference type="SUPFAM" id="SSF56112">
    <property type="entry name" value="Protein kinase-like (PK-like)"/>
    <property type="match status" value="1"/>
</dbReference>
<reference evidence="12 13" key="1">
    <citation type="journal article" date="2019" name="Genome Biol. Evol.">
        <title>Whole-Genome Sequencing of the Giant Devil Catfish, Bagarius yarrelli.</title>
        <authorList>
            <person name="Jiang W."/>
            <person name="Lv Y."/>
            <person name="Cheng L."/>
            <person name="Yang K."/>
            <person name="Chao B."/>
            <person name="Wang X."/>
            <person name="Li Y."/>
            <person name="Pan X."/>
            <person name="You X."/>
            <person name="Zhang Y."/>
            <person name="Yang J."/>
            <person name="Li J."/>
            <person name="Zhang X."/>
            <person name="Liu S."/>
            <person name="Sun C."/>
            <person name="Yang J."/>
            <person name="Shi Q."/>
        </authorList>
    </citation>
    <scope>NUCLEOTIDE SEQUENCE [LARGE SCALE GENOMIC DNA]</scope>
    <source>
        <strain evidence="12">JWS20170419001</strain>
        <tissue evidence="12">Muscle</tissue>
    </source>
</reference>
<feature type="compositionally biased region" description="Basic and acidic residues" evidence="11">
    <location>
        <begin position="218"/>
        <end position="230"/>
    </location>
</feature>
<accession>A0A556TSB7</accession>
<dbReference type="Pfam" id="PF08320">
    <property type="entry name" value="PIG-X"/>
    <property type="match status" value="1"/>
</dbReference>
<evidence type="ECO:0000256" key="6">
    <source>
        <dbReference type="ARBA" id="ARBA00022824"/>
    </source>
</evidence>
<dbReference type="InterPro" id="IPR011009">
    <property type="entry name" value="Kinase-like_dom_sf"/>
</dbReference>
<name>A0A556TSB7_BAGYA</name>
<evidence type="ECO:0000256" key="8">
    <source>
        <dbReference type="ARBA" id="ARBA00023136"/>
    </source>
</evidence>
<dbReference type="GO" id="GO:0005789">
    <property type="term" value="C:endoplasmic reticulum membrane"/>
    <property type="evidence" value="ECO:0007669"/>
    <property type="project" value="UniProtKB-SubCell"/>
</dbReference>
<evidence type="ECO:0000256" key="1">
    <source>
        <dbReference type="ARBA" id="ARBA00004389"/>
    </source>
</evidence>
<keyword evidence="9" id="KW-0325">Glycoprotein</keyword>
<feature type="region of interest" description="Disordered" evidence="11">
    <location>
        <begin position="156"/>
        <end position="197"/>
    </location>
</feature>
<evidence type="ECO:0000256" key="9">
    <source>
        <dbReference type="ARBA" id="ARBA00023180"/>
    </source>
</evidence>
<dbReference type="EMBL" id="VCAZ01000015">
    <property type="protein sequence ID" value="TSK53746.1"/>
    <property type="molecule type" value="Genomic_DNA"/>
</dbReference>
<keyword evidence="12" id="KW-0808">Transferase</keyword>
<keyword evidence="6 10" id="KW-0256">Endoplasmic reticulum</keyword>
<sequence>MKLTKKGFHRDLFYEVQHEPTSNPVKALLLHRLPNGVYMDQYQLADLREEMELQVLLNSALDLESPAHVSPTFSALVFLSPPEPLQAAVPVHGRYHKSSRSGGWERVIIEPPRLLLRLEHCNTVDPGPSHRVVEAPCTIQNQSLCSWLEIRGLQPVKKSPQPASPTIKNVDDDDDDDEEAPPPVVAPRPEHTKGVNTRSVIDLIPAPVSADGDVASKATEKQRPKKGKMSDEEIMDKLRTIALYLIATNGTPELQSPEKLSPIFRDFLARCLEMDVEKRGSSKELLQHPFLKLAKPLSSLTPLILAAKDAMKNNR</sequence>
<organism evidence="12 13">
    <name type="scientific">Bagarius yarrelli</name>
    <name type="common">Goonch</name>
    <name type="synonym">Bagrus yarrelli</name>
    <dbReference type="NCBI Taxonomy" id="175774"/>
    <lineage>
        <taxon>Eukaryota</taxon>
        <taxon>Metazoa</taxon>
        <taxon>Chordata</taxon>
        <taxon>Craniata</taxon>
        <taxon>Vertebrata</taxon>
        <taxon>Euteleostomi</taxon>
        <taxon>Actinopterygii</taxon>
        <taxon>Neopterygii</taxon>
        <taxon>Teleostei</taxon>
        <taxon>Ostariophysi</taxon>
        <taxon>Siluriformes</taxon>
        <taxon>Sisoridae</taxon>
        <taxon>Sisorinae</taxon>
        <taxon>Bagarius</taxon>
    </lineage>
</organism>
<evidence type="ECO:0000256" key="2">
    <source>
        <dbReference type="ARBA" id="ARBA00004687"/>
    </source>
</evidence>
<dbReference type="GO" id="GO:0006506">
    <property type="term" value="P:GPI anchor biosynthetic process"/>
    <property type="evidence" value="ECO:0007669"/>
    <property type="project" value="UniProtKB-UniPathway"/>
</dbReference>
<evidence type="ECO:0000313" key="12">
    <source>
        <dbReference type="EMBL" id="TSK53746.1"/>
    </source>
</evidence>
<dbReference type="Gene3D" id="1.10.510.10">
    <property type="entry name" value="Transferase(Phosphotransferase) domain 1"/>
    <property type="match status" value="1"/>
</dbReference>
<evidence type="ECO:0000256" key="3">
    <source>
        <dbReference type="ARBA" id="ARBA00010345"/>
    </source>
</evidence>
<dbReference type="InterPro" id="IPR040039">
    <property type="entry name" value="PIGX"/>
</dbReference>
<keyword evidence="8" id="KW-0472">Membrane</keyword>
<dbReference type="PANTHER" id="PTHR28650:SF1">
    <property type="entry name" value="PHOSPHATIDYLINOSITOL-GLYCAN BIOSYNTHESIS CLASS X PROTEIN"/>
    <property type="match status" value="1"/>
</dbReference>
<keyword evidence="7" id="KW-1133">Transmembrane helix</keyword>
<comment type="caution">
    <text evidence="12">The sequence shown here is derived from an EMBL/GenBank/DDBJ whole genome shotgun (WGS) entry which is preliminary data.</text>
</comment>
<evidence type="ECO:0000313" key="13">
    <source>
        <dbReference type="Proteomes" id="UP000319801"/>
    </source>
</evidence>
<comment type="function">
    <text evidence="10">Stabilizing subunit of the glycosylphosphatidylinositol-mannosyltransferase I complex which catalyzes the transfer of the first mannose, via an alpha-1,4 bond from a dolichol-phosphate-mannose (Dol-P-Man) to the glucosaminyl acyl phosphatidylinositol (GlcN-(acyl)PI) intermediate to generate alpha-D-Man-(1-&gt;4)-alpha-D-GlcN-(1-&gt;6)-(1-radyl,2-acyl-sn-glycero-3-phospho)-2-acyl-inositol and participates in the sixth step of the glycosylphosphatidylinositol-anchor biosynthesis. Probably acts by stabilizing the mannosyltransferase PIGM.</text>
</comment>
<evidence type="ECO:0000256" key="5">
    <source>
        <dbReference type="ARBA" id="ARBA00022692"/>
    </source>
</evidence>
<comment type="similarity">
    <text evidence="3 10">Belongs to the PIGX family.</text>
</comment>
<keyword evidence="13" id="KW-1185">Reference proteome</keyword>
<dbReference type="OrthoDB" id="5546453at2759"/>
<proteinExistence type="inferred from homology"/>